<reference evidence="2" key="1">
    <citation type="journal article" date="2014" name="Int. J. Syst. Evol. Microbiol.">
        <title>Complete genome sequence of Corynebacterium casei LMG S-19264T (=DSM 44701T), isolated from a smear-ripened cheese.</title>
        <authorList>
            <consortium name="US DOE Joint Genome Institute (JGI-PGF)"/>
            <person name="Walter F."/>
            <person name="Albersmeier A."/>
            <person name="Kalinowski J."/>
            <person name="Ruckert C."/>
        </authorList>
    </citation>
    <scope>NUCLEOTIDE SEQUENCE</scope>
    <source>
        <strain evidence="2">JCM 4391</strain>
    </source>
</reference>
<accession>A0A918HTW6</accession>
<sequence length="86" mass="8646">MWAHTATPPTGSAAIRSAYPRSAPASTAPAASIGVATAGTTVPRNRRTRSSQADMGALPSVAAVLDTLAFTVRTVKEGPPTKGTAL</sequence>
<gene>
    <name evidence="2" type="ORF">GCM10010274_11100</name>
</gene>
<protein>
    <submittedName>
        <fullName evidence="2">Uncharacterized protein</fullName>
    </submittedName>
</protein>
<reference evidence="2" key="2">
    <citation type="submission" date="2020-09" db="EMBL/GenBank/DDBJ databases">
        <authorList>
            <person name="Sun Q."/>
            <person name="Ohkuma M."/>
        </authorList>
    </citation>
    <scope>NUCLEOTIDE SEQUENCE</scope>
    <source>
        <strain evidence="2">JCM 4391</strain>
    </source>
</reference>
<evidence type="ECO:0000313" key="3">
    <source>
        <dbReference type="Proteomes" id="UP000636661"/>
    </source>
</evidence>
<feature type="region of interest" description="Disordered" evidence="1">
    <location>
        <begin position="1"/>
        <end position="57"/>
    </location>
</feature>
<comment type="caution">
    <text evidence="2">The sequence shown here is derived from an EMBL/GenBank/DDBJ whole genome shotgun (WGS) entry which is preliminary data.</text>
</comment>
<organism evidence="2 3">
    <name type="scientific">Streptomyces lavendofoliae</name>
    <dbReference type="NCBI Taxonomy" id="67314"/>
    <lineage>
        <taxon>Bacteria</taxon>
        <taxon>Bacillati</taxon>
        <taxon>Actinomycetota</taxon>
        <taxon>Actinomycetes</taxon>
        <taxon>Kitasatosporales</taxon>
        <taxon>Streptomycetaceae</taxon>
        <taxon>Streptomyces</taxon>
    </lineage>
</organism>
<keyword evidence="3" id="KW-1185">Reference proteome</keyword>
<dbReference type="EMBL" id="BMTP01000002">
    <property type="protein sequence ID" value="GGU26157.1"/>
    <property type="molecule type" value="Genomic_DNA"/>
</dbReference>
<dbReference type="Proteomes" id="UP000636661">
    <property type="component" value="Unassembled WGS sequence"/>
</dbReference>
<evidence type="ECO:0000313" key="2">
    <source>
        <dbReference type="EMBL" id="GGU26157.1"/>
    </source>
</evidence>
<dbReference type="AlphaFoldDB" id="A0A918HTW6"/>
<name>A0A918HTW6_9ACTN</name>
<evidence type="ECO:0000256" key="1">
    <source>
        <dbReference type="SAM" id="MobiDB-lite"/>
    </source>
</evidence>
<feature type="compositionally biased region" description="Low complexity" evidence="1">
    <location>
        <begin position="12"/>
        <end position="33"/>
    </location>
</feature>
<proteinExistence type="predicted"/>